<feature type="domain" description="DUF1468" evidence="2">
    <location>
        <begin position="9"/>
        <end position="144"/>
    </location>
</feature>
<dbReference type="KEGG" id="scia:HUG15_20895"/>
<keyword evidence="1" id="KW-0472">Membrane</keyword>
<sequence>MSANKGTYVSLILLFILAISYGVSAINFRDQESGIGPHYFPIILSILLILLCIISVIQTVKKEDKKIEMPNKMLLFGVLCLIVAFILGWEFIGYYIVSIFFLFILFTLFRMNSLSKKVIFINIIWSISVTISIYFVFDFILGVGL</sequence>
<name>A0A7T7CDA5_9BACI</name>
<accession>A0A7T7CDA5</accession>
<reference evidence="3 4" key="1">
    <citation type="submission" date="2020-06" db="EMBL/GenBank/DDBJ databases">
        <title>Genomic analysis of Salicibibacter sp. NKC5-3.</title>
        <authorList>
            <person name="Oh Y.J."/>
        </authorList>
    </citation>
    <scope>NUCLEOTIDE SEQUENCE [LARGE SCALE GENOMIC DNA]</scope>
    <source>
        <strain evidence="3 4">NKC5-3</strain>
    </source>
</reference>
<keyword evidence="1" id="KW-1133">Transmembrane helix</keyword>
<feature type="transmembrane region" description="Helical" evidence="1">
    <location>
        <begin position="92"/>
        <end position="111"/>
    </location>
</feature>
<evidence type="ECO:0000259" key="2">
    <source>
        <dbReference type="Pfam" id="PF07331"/>
    </source>
</evidence>
<feature type="transmembrane region" description="Helical" evidence="1">
    <location>
        <begin position="118"/>
        <end position="137"/>
    </location>
</feature>
<evidence type="ECO:0000256" key="1">
    <source>
        <dbReference type="SAM" id="Phobius"/>
    </source>
</evidence>
<feature type="transmembrane region" description="Helical" evidence="1">
    <location>
        <begin position="69"/>
        <end position="86"/>
    </location>
</feature>
<feature type="transmembrane region" description="Helical" evidence="1">
    <location>
        <begin position="7"/>
        <end position="26"/>
    </location>
</feature>
<gene>
    <name evidence="3" type="ORF">HUG15_20895</name>
</gene>
<dbReference type="EMBL" id="CP054705">
    <property type="protein sequence ID" value="QQK77792.1"/>
    <property type="molecule type" value="Genomic_DNA"/>
</dbReference>
<protein>
    <submittedName>
        <fullName evidence="3">Tripartite tricarboxylate transporter TctB family protein</fullName>
    </submittedName>
</protein>
<evidence type="ECO:0000313" key="3">
    <source>
        <dbReference type="EMBL" id="QQK77792.1"/>
    </source>
</evidence>
<dbReference type="RefSeq" id="WP_200125469.1">
    <property type="nucleotide sequence ID" value="NZ_CP054705.1"/>
</dbReference>
<dbReference type="Pfam" id="PF07331">
    <property type="entry name" value="TctB"/>
    <property type="match status" value="1"/>
</dbReference>
<keyword evidence="4" id="KW-1185">Reference proteome</keyword>
<keyword evidence="1" id="KW-0812">Transmembrane</keyword>
<proteinExistence type="predicted"/>
<dbReference type="AlphaFoldDB" id="A0A7T7CDA5"/>
<organism evidence="3 4">
    <name type="scientific">Salicibibacter cibarius</name>
    <dbReference type="NCBI Taxonomy" id="2743000"/>
    <lineage>
        <taxon>Bacteria</taxon>
        <taxon>Bacillati</taxon>
        <taxon>Bacillota</taxon>
        <taxon>Bacilli</taxon>
        <taxon>Bacillales</taxon>
        <taxon>Bacillaceae</taxon>
        <taxon>Salicibibacter</taxon>
    </lineage>
</organism>
<feature type="transmembrane region" description="Helical" evidence="1">
    <location>
        <begin position="38"/>
        <end position="57"/>
    </location>
</feature>
<evidence type="ECO:0000313" key="4">
    <source>
        <dbReference type="Proteomes" id="UP000595823"/>
    </source>
</evidence>
<dbReference type="Proteomes" id="UP000595823">
    <property type="component" value="Chromosome"/>
</dbReference>
<dbReference type="InterPro" id="IPR009936">
    <property type="entry name" value="DUF1468"/>
</dbReference>